<evidence type="ECO:0000313" key="3">
    <source>
        <dbReference type="Proteomes" id="UP000620262"/>
    </source>
</evidence>
<dbReference type="PROSITE" id="PS51257">
    <property type="entry name" value="PROKAR_LIPOPROTEIN"/>
    <property type="match status" value="1"/>
</dbReference>
<dbReference type="InterPro" id="IPR018550">
    <property type="entry name" value="Lipid-A_deacylase-rel"/>
</dbReference>
<protein>
    <recommendedName>
        <fullName evidence="4">Acyloxyacyl hydrolase</fullName>
    </recommendedName>
</protein>
<accession>A0ABR9J253</accession>
<feature type="chain" id="PRO_5046383935" description="Acyloxyacyl hydrolase" evidence="1">
    <location>
        <begin position="34"/>
        <end position="193"/>
    </location>
</feature>
<evidence type="ECO:0008006" key="4">
    <source>
        <dbReference type="Google" id="ProtNLM"/>
    </source>
</evidence>
<dbReference type="Gene3D" id="2.40.160.20">
    <property type="match status" value="1"/>
</dbReference>
<dbReference type="Proteomes" id="UP000620262">
    <property type="component" value="Unassembled WGS sequence"/>
</dbReference>
<reference evidence="2 3" key="1">
    <citation type="submission" date="2020-10" db="EMBL/GenBank/DDBJ databases">
        <title>Sequencing the genomes of 1000 actinobacteria strains.</title>
        <authorList>
            <person name="Klenk H.-P."/>
        </authorList>
    </citation>
    <scope>NUCLEOTIDE SEQUENCE [LARGE SCALE GENOMIC DNA]</scope>
    <source>
        <strain evidence="2 3">DSM 7307</strain>
    </source>
</reference>
<proteinExistence type="predicted"/>
<comment type="caution">
    <text evidence="2">The sequence shown here is derived from an EMBL/GenBank/DDBJ whole genome shotgun (WGS) entry which is preliminary data.</text>
</comment>
<name>A0ABR9J253_RHIVS</name>
<dbReference type="RefSeq" id="WP_192733123.1">
    <property type="nucleotide sequence ID" value="NZ_BAAAVL010000008.1"/>
</dbReference>
<keyword evidence="3" id="KW-1185">Reference proteome</keyword>
<evidence type="ECO:0000313" key="2">
    <source>
        <dbReference type="EMBL" id="MBE1509551.1"/>
    </source>
</evidence>
<dbReference type="EMBL" id="JADBEC010000003">
    <property type="protein sequence ID" value="MBE1509551.1"/>
    <property type="molecule type" value="Genomic_DNA"/>
</dbReference>
<feature type="signal peptide" evidence="1">
    <location>
        <begin position="1"/>
        <end position="33"/>
    </location>
</feature>
<sequence>MKSDFRLLLLRMSSIASVAAFVSCLGISSSAQAGDKIFDELRFGASASVQGGHSHEDGVFPEITALFDPFGFEQATDWKQQLMHPRVHVGTSIGTAGEATQFFAGFTWTVDLSDRIFAEAGFGGVIHTGELRDDDDHPDLGCRVLFHEYLGAGYRFNSNWNVIAQLAHSSNANLCDAPNDGMTRAGLMVGYKF</sequence>
<dbReference type="Pfam" id="PF09411">
    <property type="entry name" value="PagL"/>
    <property type="match status" value="1"/>
</dbReference>
<keyword evidence="1" id="KW-0732">Signal</keyword>
<evidence type="ECO:0000256" key="1">
    <source>
        <dbReference type="SAM" id="SignalP"/>
    </source>
</evidence>
<organism evidence="2 3">
    <name type="scientific">Rhizobium viscosum</name>
    <name type="common">Arthrobacter viscosus</name>
    <dbReference type="NCBI Taxonomy" id="1673"/>
    <lineage>
        <taxon>Bacteria</taxon>
        <taxon>Pseudomonadati</taxon>
        <taxon>Pseudomonadota</taxon>
        <taxon>Alphaproteobacteria</taxon>
        <taxon>Hyphomicrobiales</taxon>
        <taxon>Rhizobiaceae</taxon>
        <taxon>Rhizobium/Agrobacterium group</taxon>
        <taxon>Rhizobium</taxon>
    </lineage>
</organism>
<gene>
    <name evidence="2" type="ORF">H4W29_006798</name>
</gene>